<keyword evidence="3" id="KW-0812">Transmembrane</keyword>
<evidence type="ECO:0000256" key="2">
    <source>
        <dbReference type="ARBA" id="ARBA00022801"/>
    </source>
</evidence>
<dbReference type="PANTHER" id="PTHR31302:SF31">
    <property type="entry name" value="PHOSPHODIESTERASE YAEI"/>
    <property type="match status" value="1"/>
</dbReference>
<evidence type="ECO:0000256" key="1">
    <source>
        <dbReference type="ARBA" id="ARBA00022723"/>
    </source>
</evidence>
<dbReference type="InterPro" id="IPR029052">
    <property type="entry name" value="Metallo-depent_PP-like"/>
</dbReference>
<organism evidence="5 6">
    <name type="scientific">Massilia timonae</name>
    <dbReference type="NCBI Taxonomy" id="47229"/>
    <lineage>
        <taxon>Bacteria</taxon>
        <taxon>Pseudomonadati</taxon>
        <taxon>Pseudomonadota</taxon>
        <taxon>Betaproteobacteria</taxon>
        <taxon>Burkholderiales</taxon>
        <taxon>Oxalobacteraceae</taxon>
        <taxon>Telluria group</taxon>
        <taxon>Massilia</taxon>
    </lineage>
</organism>
<dbReference type="InterPro" id="IPR004843">
    <property type="entry name" value="Calcineurin-like_PHP"/>
</dbReference>
<dbReference type="GO" id="GO:0046872">
    <property type="term" value="F:metal ion binding"/>
    <property type="evidence" value="ECO:0007669"/>
    <property type="project" value="UniProtKB-KW"/>
</dbReference>
<dbReference type="GO" id="GO:0009245">
    <property type="term" value="P:lipid A biosynthetic process"/>
    <property type="evidence" value="ECO:0007669"/>
    <property type="project" value="TreeGrafter"/>
</dbReference>
<keyword evidence="3" id="KW-1133">Transmembrane helix</keyword>
<reference evidence="5 6" key="1">
    <citation type="submission" date="2014-10" db="EMBL/GenBank/DDBJ databases">
        <authorList>
            <person name="Seo M.-J."/>
            <person name="Seok Y.J."/>
            <person name="Cha I.-T."/>
        </authorList>
    </citation>
    <scope>NUCLEOTIDE SEQUENCE [LARGE SCALE GENOMIC DNA]</scope>
    <source>
        <strain evidence="5 6">NEU</strain>
    </source>
</reference>
<feature type="transmembrane region" description="Helical" evidence="3">
    <location>
        <begin position="61"/>
        <end position="92"/>
    </location>
</feature>
<dbReference type="Proteomes" id="UP000180246">
    <property type="component" value="Unassembled WGS sequence"/>
</dbReference>
<dbReference type="Pfam" id="PF00149">
    <property type="entry name" value="Metallophos"/>
    <property type="match status" value="1"/>
</dbReference>
<name>A0A1S2NBD4_9BURK</name>
<dbReference type="GO" id="GO:0008758">
    <property type="term" value="F:UDP-2,3-diacylglucosamine hydrolase activity"/>
    <property type="evidence" value="ECO:0007669"/>
    <property type="project" value="TreeGrafter"/>
</dbReference>
<evidence type="ECO:0000313" key="5">
    <source>
        <dbReference type="EMBL" id="OIJ42100.1"/>
    </source>
</evidence>
<dbReference type="PANTHER" id="PTHR31302">
    <property type="entry name" value="TRANSMEMBRANE PROTEIN WITH METALLOPHOSPHOESTERASE DOMAIN-RELATED"/>
    <property type="match status" value="1"/>
</dbReference>
<feature type="transmembrane region" description="Helical" evidence="3">
    <location>
        <begin position="104"/>
        <end position="126"/>
    </location>
</feature>
<evidence type="ECO:0000313" key="6">
    <source>
        <dbReference type="Proteomes" id="UP000180246"/>
    </source>
</evidence>
<dbReference type="SUPFAM" id="SSF56300">
    <property type="entry name" value="Metallo-dependent phosphatases"/>
    <property type="match status" value="1"/>
</dbReference>
<dbReference type="Gene3D" id="3.60.21.10">
    <property type="match status" value="1"/>
</dbReference>
<dbReference type="GO" id="GO:0016020">
    <property type="term" value="C:membrane"/>
    <property type="evidence" value="ECO:0007669"/>
    <property type="project" value="GOC"/>
</dbReference>
<keyword evidence="3" id="KW-0472">Membrane</keyword>
<dbReference type="AlphaFoldDB" id="A0A1S2NBD4"/>
<evidence type="ECO:0000259" key="4">
    <source>
        <dbReference type="Pfam" id="PF00149"/>
    </source>
</evidence>
<proteinExistence type="predicted"/>
<protein>
    <submittedName>
        <fullName evidence="5">Calcineurin-like phosphoesterase family protein</fullName>
    </submittedName>
</protein>
<feature type="domain" description="Calcineurin-like phosphoesterase" evidence="4">
    <location>
        <begin position="149"/>
        <end position="315"/>
    </location>
</feature>
<gene>
    <name evidence="5" type="ORF">LO55_3316</name>
</gene>
<keyword evidence="1" id="KW-0479">Metal-binding</keyword>
<dbReference type="RefSeq" id="WP_071362278.1">
    <property type="nucleotide sequence ID" value="NZ_JRYB01000001.1"/>
</dbReference>
<evidence type="ECO:0000256" key="3">
    <source>
        <dbReference type="SAM" id="Phobius"/>
    </source>
</evidence>
<dbReference type="CDD" id="cd07385">
    <property type="entry name" value="MPP_YkuE_C"/>
    <property type="match status" value="1"/>
</dbReference>
<dbReference type="InterPro" id="IPR051158">
    <property type="entry name" value="Metallophosphoesterase_sf"/>
</dbReference>
<dbReference type="EMBL" id="JRYB01000001">
    <property type="protein sequence ID" value="OIJ42100.1"/>
    <property type="molecule type" value="Genomic_DNA"/>
</dbReference>
<feature type="transmembrane region" description="Helical" evidence="3">
    <location>
        <begin position="6"/>
        <end position="23"/>
    </location>
</feature>
<keyword evidence="2" id="KW-0378">Hydrolase</keyword>
<accession>A0A1S2NBD4</accession>
<sequence length="375" mass="41359">MFFPYVYLAYLYLVLRLIVPLPLHRFTRIGLGLALLLVCQHHMIQKWVFGTMFSPEIPRVFIVLLGWLYCSFLLVLLLQLLADLALLAAWVLRRGRAIDARLTLRLRYAVVAAGTLLSAVGVGQAIQAPEVRRVELAIRDLPPALDGFRMVQLTDLHISRLMHGDWVREVVERSNALRPDLVVITGDLIDGSPQARAGDVRPLADLAARHGVIASLGNHEYYFGAERWTRTFEGLGMRVLVNRHATIDHEGGRLTIAGVTDRVAPRFGMEGPSTRRALEGAAPDAPVVLLSHQPIGVAANAESGIDVQLSGHTHGGMIRGVDQVVKRANGGYVSGSYRVKRMQLYVSNGTGLWNGFPIRLGVPAEITEFILRPAR</sequence>
<comment type="caution">
    <text evidence="5">The sequence shown here is derived from an EMBL/GenBank/DDBJ whole genome shotgun (WGS) entry which is preliminary data.</text>
</comment>